<keyword evidence="1" id="KW-0732">Signal</keyword>
<feature type="signal peptide" evidence="1">
    <location>
        <begin position="1"/>
        <end position="20"/>
    </location>
</feature>
<dbReference type="PIRSF" id="PIRSF025560">
    <property type="entry name" value="UCP025560"/>
    <property type="match status" value="1"/>
</dbReference>
<organism evidence="2 3">
    <name type="scientific">Photobacterium malacitanum</name>
    <dbReference type="NCBI Taxonomy" id="2204294"/>
    <lineage>
        <taxon>Bacteria</taxon>
        <taxon>Pseudomonadati</taxon>
        <taxon>Pseudomonadota</taxon>
        <taxon>Gammaproteobacteria</taxon>
        <taxon>Vibrionales</taxon>
        <taxon>Vibrionaceae</taxon>
        <taxon>Photobacterium</taxon>
    </lineage>
</organism>
<evidence type="ECO:0000313" key="3">
    <source>
        <dbReference type="Proteomes" id="UP000195963"/>
    </source>
</evidence>
<dbReference type="AlphaFoldDB" id="A0A1Y6MDT4"/>
<dbReference type="Pfam" id="PF07027">
    <property type="entry name" value="DUF1318"/>
    <property type="match status" value="1"/>
</dbReference>
<gene>
    <name evidence="2" type="ORF">PMAL9190_01369</name>
</gene>
<evidence type="ECO:0008006" key="4">
    <source>
        <dbReference type="Google" id="ProtNLM"/>
    </source>
</evidence>
<sequence length="108" mass="12062">MKPIIFSCCLLALFSHSALALNLQQAKQQGLVGEANNGFIAVINATHRTDVSQLIKTVNNHRQNTYNAISQSHDLSLIDVKQRAYLKAIEKTQSGNYYQDSDGGWRKK</sequence>
<protein>
    <recommendedName>
        <fullName evidence="4">DUF1318 domain-containing protein</fullName>
    </recommendedName>
</protein>
<dbReference type="Proteomes" id="UP000195963">
    <property type="component" value="Unassembled WGS sequence"/>
</dbReference>
<proteinExistence type="predicted"/>
<evidence type="ECO:0000256" key="1">
    <source>
        <dbReference type="SAM" id="SignalP"/>
    </source>
</evidence>
<accession>A0A1Y6MDT4</accession>
<dbReference type="RefSeq" id="WP_087844499.1">
    <property type="nucleotide sequence ID" value="NZ_FYAK01000002.1"/>
</dbReference>
<feature type="chain" id="PRO_5012238443" description="DUF1318 domain-containing protein" evidence="1">
    <location>
        <begin position="21"/>
        <end position="108"/>
    </location>
</feature>
<evidence type="ECO:0000313" key="2">
    <source>
        <dbReference type="EMBL" id="SMY33910.1"/>
    </source>
</evidence>
<dbReference type="InterPro" id="IPR008309">
    <property type="entry name" value="YdbL"/>
</dbReference>
<keyword evidence="3" id="KW-1185">Reference proteome</keyword>
<name>A0A1Y6MDT4_9GAMM</name>
<reference evidence="3" key="1">
    <citation type="submission" date="2017-06" db="EMBL/GenBank/DDBJ databases">
        <authorList>
            <person name="Rodrigo-Torres L."/>
            <person name="Arahal R.D."/>
            <person name="Lucena T."/>
        </authorList>
    </citation>
    <scope>NUCLEOTIDE SEQUENCE [LARGE SCALE GENOMIC DNA]</scope>
    <source>
        <strain evidence="3">CECT 9190</strain>
    </source>
</reference>
<dbReference type="EMBL" id="FYAK01000002">
    <property type="protein sequence ID" value="SMY33910.1"/>
    <property type="molecule type" value="Genomic_DNA"/>
</dbReference>